<evidence type="ECO:0000256" key="1">
    <source>
        <dbReference type="SAM" id="Phobius"/>
    </source>
</evidence>
<name>A0A934S424_9BACT</name>
<keyword evidence="1" id="KW-0472">Membrane</keyword>
<sequence>MKITPKHGYILFGLSFICPNLTLDMIGINLAVDSVLGGVGGLLDGLSRIPSSIYGLSLFALNFSIIPGAEIKNGLRKLIAIWPWTLLAFSFFGFGGIGFILAISPPFLIWAASISLINILEIKTQQNQSVLTTPEAAPPTS</sequence>
<dbReference type="AlphaFoldDB" id="A0A934S424"/>
<feature type="transmembrane region" description="Helical" evidence="1">
    <location>
        <begin position="9"/>
        <end position="32"/>
    </location>
</feature>
<keyword evidence="3" id="KW-1185">Reference proteome</keyword>
<keyword evidence="1" id="KW-1133">Transmembrane helix</keyword>
<organism evidence="2 3">
    <name type="scientific">Pelagicoccus mobilis</name>
    <dbReference type="NCBI Taxonomy" id="415221"/>
    <lineage>
        <taxon>Bacteria</taxon>
        <taxon>Pseudomonadati</taxon>
        <taxon>Verrucomicrobiota</taxon>
        <taxon>Opitutia</taxon>
        <taxon>Puniceicoccales</taxon>
        <taxon>Pelagicoccaceae</taxon>
        <taxon>Pelagicoccus</taxon>
    </lineage>
</organism>
<dbReference type="Proteomes" id="UP000617628">
    <property type="component" value="Unassembled WGS sequence"/>
</dbReference>
<dbReference type="RefSeq" id="WP_200359956.1">
    <property type="nucleotide sequence ID" value="NZ_JAENIL010000124.1"/>
</dbReference>
<proteinExistence type="predicted"/>
<feature type="transmembrane region" description="Helical" evidence="1">
    <location>
        <begin position="52"/>
        <end position="69"/>
    </location>
</feature>
<reference evidence="2" key="1">
    <citation type="submission" date="2021-01" db="EMBL/GenBank/DDBJ databases">
        <title>Modified the classification status of verrucomicrobia.</title>
        <authorList>
            <person name="Feng X."/>
        </authorList>
    </citation>
    <scope>NUCLEOTIDE SEQUENCE</scope>
    <source>
        <strain evidence="2">KCTC 13126</strain>
    </source>
</reference>
<evidence type="ECO:0000313" key="2">
    <source>
        <dbReference type="EMBL" id="MBK1880709.1"/>
    </source>
</evidence>
<evidence type="ECO:0000313" key="3">
    <source>
        <dbReference type="Proteomes" id="UP000617628"/>
    </source>
</evidence>
<keyword evidence="1" id="KW-0812">Transmembrane</keyword>
<gene>
    <name evidence="2" type="ORF">JIN87_27755</name>
</gene>
<dbReference type="EMBL" id="JAENIL010000124">
    <property type="protein sequence ID" value="MBK1880709.1"/>
    <property type="molecule type" value="Genomic_DNA"/>
</dbReference>
<protein>
    <submittedName>
        <fullName evidence="2">Uncharacterized protein</fullName>
    </submittedName>
</protein>
<feature type="transmembrane region" description="Helical" evidence="1">
    <location>
        <begin position="81"/>
        <end position="101"/>
    </location>
</feature>
<comment type="caution">
    <text evidence="2">The sequence shown here is derived from an EMBL/GenBank/DDBJ whole genome shotgun (WGS) entry which is preliminary data.</text>
</comment>
<accession>A0A934S424</accession>